<evidence type="ECO:0000256" key="2">
    <source>
        <dbReference type="ARBA" id="ARBA00010231"/>
    </source>
</evidence>
<dbReference type="eggNOG" id="COG1208">
    <property type="taxonomic scope" value="Bacteria"/>
</dbReference>
<dbReference type="KEGG" id="tjr:TherJR_0884"/>
<protein>
    <submittedName>
        <fullName evidence="9">Nucleotidyl transferase</fullName>
    </submittedName>
</protein>
<evidence type="ECO:0000259" key="6">
    <source>
        <dbReference type="Pfam" id="PF00483"/>
    </source>
</evidence>
<dbReference type="InterPro" id="IPR005844">
    <property type="entry name" value="A-D-PHexomutase_a/b/a-I"/>
</dbReference>
<dbReference type="InterPro" id="IPR011004">
    <property type="entry name" value="Trimer_LpxA-like_sf"/>
</dbReference>
<dbReference type="InterPro" id="IPR056764">
    <property type="entry name" value="LbH_EIF2B3/5"/>
</dbReference>
<dbReference type="CDD" id="cd03356">
    <property type="entry name" value="LbH_G1P_AT_C_like"/>
    <property type="match status" value="1"/>
</dbReference>
<dbReference type="SUPFAM" id="SSF51161">
    <property type="entry name" value="Trimeric LpxA-like enzymes"/>
    <property type="match status" value="1"/>
</dbReference>
<evidence type="ECO:0000256" key="4">
    <source>
        <dbReference type="ARBA" id="ARBA00022540"/>
    </source>
</evidence>
<dbReference type="Gene3D" id="3.90.550.10">
    <property type="entry name" value="Spore Coat Polysaccharide Biosynthesis Protein SpsA, Chain A"/>
    <property type="match status" value="1"/>
</dbReference>
<evidence type="ECO:0000313" key="9">
    <source>
        <dbReference type="EMBL" id="ADG81751.1"/>
    </source>
</evidence>
<dbReference type="InterPro" id="IPR029044">
    <property type="entry name" value="Nucleotide-diphossugar_trans"/>
</dbReference>
<dbReference type="SUPFAM" id="SSF53448">
    <property type="entry name" value="Nucleotide-diphospho-sugar transferases"/>
    <property type="match status" value="1"/>
</dbReference>
<accession>D5XDA3</accession>
<keyword evidence="10" id="KW-1185">Reference proteome</keyword>
<dbReference type="Gene3D" id="2.160.10.10">
    <property type="entry name" value="Hexapeptide repeat proteins"/>
    <property type="match status" value="1"/>
</dbReference>
<keyword evidence="5" id="KW-0648">Protein biosynthesis</keyword>
<keyword evidence="3" id="KW-0963">Cytoplasm</keyword>
<dbReference type="Pfam" id="PF00483">
    <property type="entry name" value="NTP_transferase"/>
    <property type="match status" value="1"/>
</dbReference>
<evidence type="ECO:0000256" key="5">
    <source>
        <dbReference type="ARBA" id="ARBA00022917"/>
    </source>
</evidence>
<dbReference type="AlphaFoldDB" id="D5XDA3"/>
<feature type="domain" description="Nucleotidyl transferase" evidence="6">
    <location>
        <begin position="3"/>
        <end position="232"/>
    </location>
</feature>
<keyword evidence="4" id="KW-0396">Initiation factor</keyword>
<evidence type="ECO:0000256" key="3">
    <source>
        <dbReference type="ARBA" id="ARBA00022490"/>
    </source>
</evidence>
<gene>
    <name evidence="9" type="ordered locus">TherJR_0884</name>
</gene>
<dbReference type="SUPFAM" id="SSF53738">
    <property type="entry name" value="Phosphoglucomutase, first 3 domains"/>
    <property type="match status" value="1"/>
</dbReference>
<sequence>MQAIIMAGGEGSRLRPLTCDRPKPMVPLVNKPVMEHTVDLLCKLGWNDIGVTLQYLPQEITEYFGDGSAFNVKMQYFIEDVPLGTAGSVKNASAFIKDTFLVLSGDALTNFDLESALEFHKKNGAWVTLVLKKVNIPLEYGVVITAENGGIRRFLEKPGWGEVFSDTVNTGIYIIEPQVLDYIPDKTKFDFSQDLFPLLMREGKPLFGYLADGYWCDIGGLDQYLQANMDVLSGTATVTEIRETLQGDKIWLGKNVAISKGANIYGPIIIGDNTVIEQGAEIGPYSVIGPNCRIGANSSIKKSVLWDGVVLEPMAEVRGAVLCSQVKMQSRSAVFEGAVLGDRVTVETMAKVRPGVKVWPDKVIEKETIQKDNLVWSKTGTKNIFGLEGISGAPNTEILPEYAARIGAAFGAVMGAGTKIILSSDEIPASLMVKLALASGLLSVGCQVVDIGQVPVPLHRFAVKSLGAKGGLHVMLAEENNNLVIRMTDARGIPIARNIERKIENHLQREDFGRAPANRIGSITDYAGIYDKYIDNILSFINVERIARRKPKVFVYNRGLNKNLLVSLMEKLGCQMVIAPAENGVTFSEQELLARLGQMIIHEQADLGVVLGSSGERLELIDDLGRVFGKDDYLTLTTAMLLKRPQGRDKKQALKVAVPVTLPGLVEMVARETDAQVIRTKSSPQQYFEELLKDEIMQTQEIPQYLLAFDGIAGLVGILDFLAAGDTKLSSFIDELPKVYNRKKSVNCSWENKGKVMRSLIEEHGGEDCVGQKREKKVQVIDGIKIFDRDGWALILPDVEKPLYHVYTEGADFEIAESLADFYVDKIKQLVNEKQPGD</sequence>
<comment type="subcellular location">
    <subcellularLocation>
        <location evidence="1">Cytoplasm</location>
        <location evidence="1">Cytosol</location>
    </subcellularLocation>
</comment>
<organism evidence="9 10">
    <name type="scientific">Thermincola potens (strain JR)</name>
    <dbReference type="NCBI Taxonomy" id="635013"/>
    <lineage>
        <taxon>Bacteria</taxon>
        <taxon>Bacillati</taxon>
        <taxon>Bacillota</taxon>
        <taxon>Clostridia</taxon>
        <taxon>Eubacteriales</taxon>
        <taxon>Thermincolaceae</taxon>
        <taxon>Thermincola</taxon>
    </lineage>
</organism>
<dbReference type="Pfam" id="PF25084">
    <property type="entry name" value="LbH_EIF2B"/>
    <property type="match status" value="1"/>
</dbReference>
<feature type="domain" description="Alpha-D-phosphohexomutase alpha/beta/alpha" evidence="7">
    <location>
        <begin position="383"/>
        <end position="512"/>
    </location>
</feature>
<evidence type="ECO:0000313" key="10">
    <source>
        <dbReference type="Proteomes" id="UP000002377"/>
    </source>
</evidence>
<dbReference type="eggNOG" id="COG1109">
    <property type="taxonomic scope" value="Bacteria"/>
</dbReference>
<dbReference type="SUPFAM" id="SSF55957">
    <property type="entry name" value="Phosphoglucomutase, C-terminal domain"/>
    <property type="match status" value="1"/>
</dbReference>
<feature type="domain" description="EIF2B subunit epsilon/gamma LbH" evidence="8">
    <location>
        <begin position="249"/>
        <end position="351"/>
    </location>
</feature>
<dbReference type="Gene3D" id="3.30.310.50">
    <property type="entry name" value="Alpha-D-phosphohexomutase, C-terminal domain"/>
    <property type="match status" value="1"/>
</dbReference>
<evidence type="ECO:0000259" key="8">
    <source>
        <dbReference type="Pfam" id="PF25084"/>
    </source>
</evidence>
<comment type="similarity">
    <text evidence="2">Belongs to the phosphohexose mutase family.</text>
</comment>
<dbReference type="STRING" id="635013.TherJR_0884"/>
<dbReference type="EMBL" id="CP002028">
    <property type="protein sequence ID" value="ADG81751.1"/>
    <property type="molecule type" value="Genomic_DNA"/>
</dbReference>
<dbReference type="OrthoDB" id="9803871at2"/>
<dbReference type="InterPro" id="IPR036900">
    <property type="entry name" value="A-D-PHexomutase_C_sf"/>
</dbReference>
<dbReference type="HOGENOM" id="CLU_017652_1_0_9"/>
<dbReference type="InterPro" id="IPR005835">
    <property type="entry name" value="NTP_transferase_dom"/>
</dbReference>
<evidence type="ECO:0000256" key="1">
    <source>
        <dbReference type="ARBA" id="ARBA00004514"/>
    </source>
</evidence>
<dbReference type="InterPro" id="IPR016055">
    <property type="entry name" value="A-D-PHexomutase_a/b/a-I/II/III"/>
</dbReference>
<dbReference type="GO" id="GO:0016740">
    <property type="term" value="F:transferase activity"/>
    <property type="evidence" value="ECO:0007669"/>
    <property type="project" value="UniProtKB-KW"/>
</dbReference>
<dbReference type="CDD" id="cd04181">
    <property type="entry name" value="NTP_transferase"/>
    <property type="match status" value="1"/>
</dbReference>
<dbReference type="PANTHER" id="PTHR22572">
    <property type="entry name" value="SUGAR-1-PHOSPHATE GUANYL TRANSFERASE"/>
    <property type="match status" value="1"/>
</dbReference>
<dbReference type="RefSeq" id="WP_013119770.1">
    <property type="nucleotide sequence ID" value="NC_014152.1"/>
</dbReference>
<evidence type="ECO:0000259" key="7">
    <source>
        <dbReference type="Pfam" id="PF02878"/>
    </source>
</evidence>
<proteinExistence type="inferred from homology"/>
<reference evidence="9 10" key="1">
    <citation type="submission" date="2010-05" db="EMBL/GenBank/DDBJ databases">
        <title>Complete sequence of Thermincola sp. JR.</title>
        <authorList>
            <consortium name="US DOE Joint Genome Institute"/>
            <person name="Lucas S."/>
            <person name="Copeland A."/>
            <person name="Lapidus A."/>
            <person name="Cheng J.-F."/>
            <person name="Bruce D."/>
            <person name="Goodwin L."/>
            <person name="Pitluck S."/>
            <person name="Chertkov O."/>
            <person name="Detter J.C."/>
            <person name="Han C."/>
            <person name="Tapia R."/>
            <person name="Land M."/>
            <person name="Hauser L."/>
            <person name="Kyrpides N."/>
            <person name="Mikhailova N."/>
            <person name="Hazen T.C."/>
            <person name="Woyke T."/>
        </authorList>
    </citation>
    <scope>NUCLEOTIDE SEQUENCE [LARGE SCALE GENOMIC DNA]</scope>
    <source>
        <strain evidence="9 10">JR</strain>
    </source>
</reference>
<dbReference type="GO" id="GO:0016868">
    <property type="term" value="F:intramolecular phosphotransferase activity"/>
    <property type="evidence" value="ECO:0007669"/>
    <property type="project" value="InterPro"/>
</dbReference>
<name>D5XDA3_THEPJ</name>
<dbReference type="InterPro" id="IPR050486">
    <property type="entry name" value="Mannose-1P_guanyltransferase"/>
</dbReference>
<keyword evidence="9" id="KW-0808">Transferase</keyword>
<dbReference type="Gene3D" id="3.40.120.10">
    <property type="entry name" value="Alpha-D-Glucose-1,6-Bisphosphate, subunit A, domain 3"/>
    <property type="match status" value="3"/>
</dbReference>
<dbReference type="GO" id="GO:0005975">
    <property type="term" value="P:carbohydrate metabolic process"/>
    <property type="evidence" value="ECO:0007669"/>
    <property type="project" value="InterPro"/>
</dbReference>
<dbReference type="Proteomes" id="UP000002377">
    <property type="component" value="Chromosome"/>
</dbReference>
<dbReference type="Pfam" id="PF02878">
    <property type="entry name" value="PGM_PMM_I"/>
    <property type="match status" value="1"/>
</dbReference>